<reference evidence="10 11" key="1">
    <citation type="submission" date="2015-09" db="EMBL/GenBank/DDBJ databases">
        <authorList>
            <consortium name="Pathogen Informatics"/>
        </authorList>
    </citation>
    <scope>NUCLEOTIDE SEQUENCE [LARGE SCALE GENOMIC DNA]</scope>
    <source>
        <strain evidence="10 11">2789STDY5834876</strain>
    </source>
</reference>
<dbReference type="Gene3D" id="2.10.109.10">
    <property type="entry name" value="Umud Fragment, subunit A"/>
    <property type="match status" value="1"/>
</dbReference>
<evidence type="ECO:0000256" key="8">
    <source>
        <dbReference type="SAM" id="MobiDB-lite"/>
    </source>
</evidence>
<dbReference type="GO" id="GO:0006465">
    <property type="term" value="P:signal peptide processing"/>
    <property type="evidence" value="ECO:0007669"/>
    <property type="project" value="InterPro"/>
</dbReference>
<dbReference type="InterPro" id="IPR019533">
    <property type="entry name" value="Peptidase_S26"/>
</dbReference>
<keyword evidence="7" id="KW-0472">Membrane</keyword>
<sequence>MRDLNFRKKRRGRANQKRRRKKKQELKFDTGRPELRFRREKTQAQKQNRGEIANWIVQIIIVCAIAFMLVWFFGQRVSNAGDSMKPVLKNGDVVLVNRLVYNASKPKRGDIVAFKPNGNENTHYSIKRIVGLPGETVQIKDGKVFINEEEVTQHIFAEDIEEAGIADEPLQLGGDEYFVMGDNHAGSDDSRMADIGNVKRSEIFGKVWFVASPGPDFGFVRR</sequence>
<comment type="subcellular location">
    <subcellularLocation>
        <location evidence="2">Cell membrane</location>
        <topology evidence="2">Single-pass type II membrane protein</topology>
    </subcellularLocation>
    <subcellularLocation>
        <location evidence="7">Membrane</location>
        <topology evidence="7">Single-pass type II membrane protein</topology>
    </subcellularLocation>
</comment>
<dbReference type="CDD" id="cd06530">
    <property type="entry name" value="S26_SPase_I"/>
    <property type="match status" value="1"/>
</dbReference>
<dbReference type="Proteomes" id="UP000095544">
    <property type="component" value="Unassembled WGS sequence"/>
</dbReference>
<dbReference type="InterPro" id="IPR000223">
    <property type="entry name" value="Pept_S26A_signal_pept_1"/>
</dbReference>
<dbReference type="OrthoDB" id="9802919at2"/>
<dbReference type="InterPro" id="IPR036286">
    <property type="entry name" value="LexA/Signal_pep-like_sf"/>
</dbReference>
<dbReference type="PANTHER" id="PTHR43390">
    <property type="entry name" value="SIGNAL PEPTIDASE I"/>
    <property type="match status" value="1"/>
</dbReference>
<dbReference type="AlphaFoldDB" id="A0A174CDL9"/>
<dbReference type="GO" id="GO:0005886">
    <property type="term" value="C:plasma membrane"/>
    <property type="evidence" value="ECO:0007669"/>
    <property type="project" value="UniProtKB-SubCell"/>
</dbReference>
<dbReference type="Pfam" id="PF10502">
    <property type="entry name" value="Peptidase_S26"/>
    <property type="match status" value="1"/>
</dbReference>
<dbReference type="PROSITE" id="PS00760">
    <property type="entry name" value="SPASE_I_2"/>
    <property type="match status" value="1"/>
</dbReference>
<feature type="transmembrane region" description="Helical" evidence="7">
    <location>
        <begin position="52"/>
        <end position="74"/>
    </location>
</feature>
<dbReference type="PROSITE" id="PS00761">
    <property type="entry name" value="SPASE_I_3"/>
    <property type="match status" value="1"/>
</dbReference>
<dbReference type="SUPFAM" id="SSF51306">
    <property type="entry name" value="LexA/Signal peptidase"/>
    <property type="match status" value="1"/>
</dbReference>
<dbReference type="PRINTS" id="PR00727">
    <property type="entry name" value="LEADERPTASE"/>
</dbReference>
<dbReference type="EMBL" id="CYZU01000009">
    <property type="protein sequence ID" value="CUO11183.1"/>
    <property type="molecule type" value="Genomic_DNA"/>
</dbReference>
<evidence type="ECO:0000259" key="9">
    <source>
        <dbReference type="Pfam" id="PF10502"/>
    </source>
</evidence>
<protein>
    <recommendedName>
        <fullName evidence="4 7">Signal peptidase I</fullName>
        <ecNumber evidence="4 7">3.4.21.89</ecNumber>
    </recommendedName>
</protein>
<feature type="domain" description="Peptidase S26" evidence="9">
    <location>
        <begin position="53"/>
        <end position="210"/>
    </location>
</feature>
<evidence type="ECO:0000256" key="2">
    <source>
        <dbReference type="ARBA" id="ARBA00004401"/>
    </source>
</evidence>
<evidence type="ECO:0000256" key="3">
    <source>
        <dbReference type="ARBA" id="ARBA00009370"/>
    </source>
</evidence>
<dbReference type="InterPro" id="IPR019757">
    <property type="entry name" value="Pept_S26A_signal_pept_1_Lys-AS"/>
</dbReference>
<feature type="active site" evidence="6">
    <location>
        <position position="127"/>
    </location>
</feature>
<dbReference type="PANTHER" id="PTHR43390:SF1">
    <property type="entry name" value="CHLOROPLAST PROCESSING PEPTIDASE"/>
    <property type="match status" value="1"/>
</dbReference>
<evidence type="ECO:0000256" key="7">
    <source>
        <dbReference type="RuleBase" id="RU362042"/>
    </source>
</evidence>
<organism evidence="10 11">
    <name type="scientific">Faecalicatena contorta</name>
    <dbReference type="NCBI Taxonomy" id="39482"/>
    <lineage>
        <taxon>Bacteria</taxon>
        <taxon>Bacillati</taxon>
        <taxon>Bacillota</taxon>
        <taxon>Clostridia</taxon>
        <taxon>Lachnospirales</taxon>
        <taxon>Lachnospiraceae</taxon>
        <taxon>Faecalicatena</taxon>
    </lineage>
</organism>
<dbReference type="InterPro" id="IPR019758">
    <property type="entry name" value="Pept_S26A_signal_pept_1_CS"/>
</dbReference>
<dbReference type="STRING" id="39482.ERS852491_01310"/>
<keyword evidence="7" id="KW-1133">Transmembrane helix</keyword>
<feature type="region of interest" description="Disordered" evidence="8">
    <location>
        <begin position="1"/>
        <end position="32"/>
    </location>
</feature>
<dbReference type="RefSeq" id="WP_050639578.1">
    <property type="nucleotide sequence ID" value="NZ_CABKUE010000007.1"/>
</dbReference>
<evidence type="ECO:0000256" key="5">
    <source>
        <dbReference type="ARBA" id="ARBA00022801"/>
    </source>
</evidence>
<proteinExistence type="inferred from homology"/>
<keyword evidence="7" id="KW-0812">Transmembrane</keyword>
<keyword evidence="5 7" id="KW-0378">Hydrolase</keyword>
<evidence type="ECO:0000256" key="6">
    <source>
        <dbReference type="PIRSR" id="PIRSR600223-1"/>
    </source>
</evidence>
<comment type="catalytic activity">
    <reaction evidence="1 7">
        <text>Cleavage of hydrophobic, N-terminal signal or leader sequences from secreted and periplasmic proteins.</text>
        <dbReference type="EC" id="3.4.21.89"/>
    </reaction>
</comment>
<dbReference type="GO" id="GO:0009003">
    <property type="term" value="F:signal peptidase activity"/>
    <property type="evidence" value="ECO:0007669"/>
    <property type="project" value="UniProtKB-EC"/>
</dbReference>
<comment type="similarity">
    <text evidence="3 7">Belongs to the peptidase S26 family.</text>
</comment>
<evidence type="ECO:0000313" key="10">
    <source>
        <dbReference type="EMBL" id="CUO11183.1"/>
    </source>
</evidence>
<dbReference type="EC" id="3.4.21.89" evidence="4 7"/>
<feature type="active site" evidence="6">
    <location>
        <position position="83"/>
    </location>
</feature>
<keyword evidence="7" id="KW-0645">Protease</keyword>
<accession>A0A174CDL9</accession>
<dbReference type="GO" id="GO:0004252">
    <property type="term" value="F:serine-type endopeptidase activity"/>
    <property type="evidence" value="ECO:0007669"/>
    <property type="project" value="InterPro"/>
</dbReference>
<gene>
    <name evidence="10" type="primary">sipT_1</name>
    <name evidence="10" type="ORF">ERS852491_01310</name>
</gene>
<dbReference type="NCBIfam" id="TIGR02227">
    <property type="entry name" value="sigpep_I_bact"/>
    <property type="match status" value="1"/>
</dbReference>
<feature type="compositionally biased region" description="Basic residues" evidence="8">
    <location>
        <begin position="7"/>
        <end position="24"/>
    </location>
</feature>
<evidence type="ECO:0000256" key="1">
    <source>
        <dbReference type="ARBA" id="ARBA00000677"/>
    </source>
</evidence>
<evidence type="ECO:0000313" key="11">
    <source>
        <dbReference type="Proteomes" id="UP000095544"/>
    </source>
</evidence>
<name>A0A174CDL9_9FIRM</name>
<evidence type="ECO:0000256" key="4">
    <source>
        <dbReference type="ARBA" id="ARBA00013208"/>
    </source>
</evidence>